<name>A0ABD3RWV1_9STRA</name>
<gene>
    <name evidence="2" type="ORF">ACHAXA_003857</name>
</gene>
<sequence length="281" mass="30607">MTSTSGPFKLVVLYGIGGLSDVGRHAILAALENESVNKVTVITEYPEKLNEADWDCGCIGGHTNPFDDPAHATRLHMIKIDDAWVRDVGGSSGTLAAHFEGASGVISCLGHRQPGWKCPELIRRGLISHVGNARAIEAMQIANVNRAVVVTSIALNNGGAKDAEWPHWAWSIMSCLFRTFQRESAMDLRRMEASYVDSSLDYLFVRPVGISEDRVPVGRYYLQIPGEKKSIDVAADGEIIDGIVGGNMAKMDVARFMVDEAIRPTFHRTSRVVGSRPGSPM</sequence>
<protein>
    <recommendedName>
        <fullName evidence="1">NAD(P)-binding domain-containing protein</fullName>
    </recommendedName>
</protein>
<dbReference type="InterPro" id="IPR036291">
    <property type="entry name" value="NAD(P)-bd_dom_sf"/>
</dbReference>
<dbReference type="EMBL" id="JALLPB020000137">
    <property type="protein sequence ID" value="KAL3816667.1"/>
    <property type="molecule type" value="Genomic_DNA"/>
</dbReference>
<dbReference type="AlphaFoldDB" id="A0ABD3RWV1"/>
<evidence type="ECO:0000313" key="3">
    <source>
        <dbReference type="Proteomes" id="UP001530377"/>
    </source>
</evidence>
<accession>A0ABD3RWV1</accession>
<dbReference type="InterPro" id="IPR016040">
    <property type="entry name" value="NAD(P)-bd_dom"/>
</dbReference>
<proteinExistence type="predicted"/>
<reference evidence="2 3" key="1">
    <citation type="submission" date="2024-10" db="EMBL/GenBank/DDBJ databases">
        <title>Updated reference genomes for cyclostephanoid diatoms.</title>
        <authorList>
            <person name="Roberts W.R."/>
            <person name="Alverson A.J."/>
        </authorList>
    </citation>
    <scope>NUCLEOTIDE SEQUENCE [LARGE SCALE GENOMIC DNA]</scope>
    <source>
        <strain evidence="2 3">AJA228-03</strain>
    </source>
</reference>
<dbReference type="Pfam" id="PF13460">
    <property type="entry name" value="NAD_binding_10"/>
    <property type="match status" value="1"/>
</dbReference>
<dbReference type="Gene3D" id="3.40.50.720">
    <property type="entry name" value="NAD(P)-binding Rossmann-like Domain"/>
    <property type="match status" value="1"/>
</dbReference>
<dbReference type="SUPFAM" id="SSF51735">
    <property type="entry name" value="NAD(P)-binding Rossmann-fold domains"/>
    <property type="match status" value="1"/>
</dbReference>
<dbReference type="PANTHER" id="PTHR15020:SF11">
    <property type="entry name" value="OS06G0360300 PROTEIN"/>
    <property type="match status" value="1"/>
</dbReference>
<dbReference type="PANTHER" id="PTHR15020">
    <property type="entry name" value="FLAVIN REDUCTASE-RELATED"/>
    <property type="match status" value="1"/>
</dbReference>
<evidence type="ECO:0000313" key="2">
    <source>
        <dbReference type="EMBL" id="KAL3816667.1"/>
    </source>
</evidence>
<feature type="domain" description="NAD(P)-binding" evidence="1">
    <location>
        <begin position="92"/>
        <end position="259"/>
    </location>
</feature>
<evidence type="ECO:0000259" key="1">
    <source>
        <dbReference type="Pfam" id="PF13460"/>
    </source>
</evidence>
<organism evidence="2 3">
    <name type="scientific">Cyclostephanos tholiformis</name>
    <dbReference type="NCBI Taxonomy" id="382380"/>
    <lineage>
        <taxon>Eukaryota</taxon>
        <taxon>Sar</taxon>
        <taxon>Stramenopiles</taxon>
        <taxon>Ochrophyta</taxon>
        <taxon>Bacillariophyta</taxon>
        <taxon>Coscinodiscophyceae</taxon>
        <taxon>Thalassiosirophycidae</taxon>
        <taxon>Stephanodiscales</taxon>
        <taxon>Stephanodiscaceae</taxon>
        <taxon>Cyclostephanos</taxon>
    </lineage>
</organism>
<comment type="caution">
    <text evidence="2">The sequence shown here is derived from an EMBL/GenBank/DDBJ whole genome shotgun (WGS) entry which is preliminary data.</text>
</comment>
<keyword evidence="3" id="KW-1185">Reference proteome</keyword>
<dbReference type="Proteomes" id="UP001530377">
    <property type="component" value="Unassembled WGS sequence"/>
</dbReference>